<dbReference type="PIRSF" id="PIRSF000124">
    <property type="entry name" value="UDPglc_GDPman_dh"/>
    <property type="match status" value="1"/>
</dbReference>
<dbReference type="InterPro" id="IPR036220">
    <property type="entry name" value="UDP-Glc/GDP-Man_DH_C_sf"/>
</dbReference>
<reference evidence="4" key="1">
    <citation type="submission" date="2020-05" db="EMBL/GenBank/DDBJ databases">
        <authorList>
            <person name="Chiriac C."/>
            <person name="Salcher M."/>
            <person name="Ghai R."/>
            <person name="Kavagutti S V."/>
        </authorList>
    </citation>
    <scope>NUCLEOTIDE SEQUENCE</scope>
</reference>
<dbReference type="GO" id="GO:0016628">
    <property type="term" value="F:oxidoreductase activity, acting on the CH-CH group of donors, NAD or NADP as acceptor"/>
    <property type="evidence" value="ECO:0007669"/>
    <property type="project" value="InterPro"/>
</dbReference>
<feature type="domain" description="UDP-glucose/GDP-mannose dehydrogenase C-terminal" evidence="3">
    <location>
        <begin position="319"/>
        <end position="406"/>
    </location>
</feature>
<dbReference type="GO" id="GO:0000271">
    <property type="term" value="P:polysaccharide biosynthetic process"/>
    <property type="evidence" value="ECO:0007669"/>
    <property type="project" value="InterPro"/>
</dbReference>
<dbReference type="InterPro" id="IPR017476">
    <property type="entry name" value="UDP-Glc/GDP-Man"/>
</dbReference>
<dbReference type="SUPFAM" id="SSF51735">
    <property type="entry name" value="NAD(P)-binding Rossmann-fold domains"/>
    <property type="match status" value="1"/>
</dbReference>
<dbReference type="PROSITE" id="PS51257">
    <property type="entry name" value="PROKAR_LIPOPROTEIN"/>
    <property type="match status" value="1"/>
</dbReference>
<dbReference type="InterPro" id="IPR001732">
    <property type="entry name" value="UDP-Glc/GDP-Man_DH_N"/>
</dbReference>
<dbReference type="InterPro" id="IPR014026">
    <property type="entry name" value="UDP-Glc/GDP-Man_DH_dimer"/>
</dbReference>
<gene>
    <name evidence="4" type="ORF">UFOPK4234_01546</name>
</gene>
<keyword evidence="1" id="KW-0560">Oxidoreductase</keyword>
<dbReference type="Gene3D" id="3.40.50.720">
    <property type="entry name" value="NAD(P)-binding Rossmann-like Domain"/>
    <property type="match status" value="2"/>
</dbReference>
<evidence type="ECO:0000313" key="4">
    <source>
        <dbReference type="EMBL" id="CAB5042629.1"/>
    </source>
</evidence>
<accession>A0A6J7SMN2</accession>
<dbReference type="InterPro" id="IPR014027">
    <property type="entry name" value="UDP-Glc/GDP-Man_DH_C"/>
</dbReference>
<dbReference type="SMART" id="SM00984">
    <property type="entry name" value="UDPG_MGDP_dh_C"/>
    <property type="match status" value="1"/>
</dbReference>
<dbReference type="InterPro" id="IPR008927">
    <property type="entry name" value="6-PGluconate_DH-like_C_sf"/>
</dbReference>
<dbReference type="GO" id="GO:0051287">
    <property type="term" value="F:NAD binding"/>
    <property type="evidence" value="ECO:0007669"/>
    <property type="project" value="InterPro"/>
</dbReference>
<dbReference type="EMBL" id="CAFBQA010000130">
    <property type="protein sequence ID" value="CAB5042629.1"/>
    <property type="molecule type" value="Genomic_DNA"/>
</dbReference>
<dbReference type="SUPFAM" id="SSF48179">
    <property type="entry name" value="6-phosphogluconate dehydrogenase C-terminal domain-like"/>
    <property type="match status" value="1"/>
</dbReference>
<dbReference type="PANTHER" id="PTHR43491:SF1">
    <property type="entry name" value="UDP-N-ACETYL-D-MANNOSAMINE DEHYDROGENASE"/>
    <property type="match status" value="1"/>
</dbReference>
<keyword evidence="2" id="KW-0520">NAD</keyword>
<organism evidence="4">
    <name type="scientific">freshwater metagenome</name>
    <dbReference type="NCBI Taxonomy" id="449393"/>
    <lineage>
        <taxon>unclassified sequences</taxon>
        <taxon>metagenomes</taxon>
        <taxon>ecological metagenomes</taxon>
    </lineage>
</organism>
<evidence type="ECO:0000259" key="3">
    <source>
        <dbReference type="SMART" id="SM00984"/>
    </source>
</evidence>
<evidence type="ECO:0000256" key="2">
    <source>
        <dbReference type="ARBA" id="ARBA00023027"/>
    </source>
</evidence>
<proteinExistence type="predicted"/>
<dbReference type="Pfam" id="PF03721">
    <property type="entry name" value="UDPG_MGDP_dh_N"/>
    <property type="match status" value="1"/>
</dbReference>
<dbReference type="GO" id="GO:0016616">
    <property type="term" value="F:oxidoreductase activity, acting on the CH-OH group of donors, NAD or NADP as acceptor"/>
    <property type="evidence" value="ECO:0007669"/>
    <property type="project" value="InterPro"/>
</dbReference>
<dbReference type="AlphaFoldDB" id="A0A6J7SMN2"/>
<name>A0A6J7SMN2_9ZZZZ</name>
<dbReference type="InterPro" id="IPR036291">
    <property type="entry name" value="NAD(P)-bd_dom_sf"/>
</dbReference>
<protein>
    <submittedName>
        <fullName evidence="4">Unannotated protein</fullName>
    </submittedName>
</protein>
<dbReference type="Pfam" id="PF00984">
    <property type="entry name" value="UDPG_MGDP_dh"/>
    <property type="match status" value="1"/>
</dbReference>
<dbReference type="NCBIfam" id="TIGR03026">
    <property type="entry name" value="NDP-sugDHase"/>
    <property type="match status" value="1"/>
</dbReference>
<dbReference type="PANTHER" id="PTHR43491">
    <property type="entry name" value="UDP-N-ACETYL-D-MANNOSAMINE DEHYDROGENASE"/>
    <property type="match status" value="1"/>
</dbReference>
<dbReference type="SUPFAM" id="SSF52413">
    <property type="entry name" value="UDP-glucose/GDP-mannose dehydrogenase C-terminal domain"/>
    <property type="match status" value="1"/>
</dbReference>
<dbReference type="Pfam" id="PF03720">
    <property type="entry name" value="UDPG_MGDP_dh_C"/>
    <property type="match status" value="1"/>
</dbReference>
<sequence>MVKNKEKVAIIGQGYVGLPLAVACAEVGLVVTGIDIDARRIGELNKGLSHIEDVPSSKILEMVSSGNYRGTVDFSEVSSCDVVIIAVPTPLDDKREPDLVALRGAVLSVAPHLKPGTLLISESTSYPGTARELVLPIVQEILGAGADEIDVASAPERVDPGNAHYHHRNTPRIVAGLTPAATKRAAEFYRTFTETVIEVSSPEVAEAAKLLENTFRQVNIALVNEIAIISHKLGIEVREVIEAAATKPYGFMKFLPGAGVGGHCIPVDPSYLSWRAKSVGAKARFIDLANEVNLEMPTYVAHRLIKRMKANGRNGGPIVILGVAYKGGVADVRETPAEGVAEAFEAAGYEVRWSDPLVTSWRGSSSVAPSADVAGAIVVTAQPGLEVAPYISLGIPVLDCTGAFRGISGVEQL</sequence>
<dbReference type="InterPro" id="IPR028359">
    <property type="entry name" value="UDP_ManNAc/GlcNAc_DH"/>
</dbReference>
<dbReference type="PIRSF" id="PIRSF500136">
    <property type="entry name" value="UDP_ManNAc_DH"/>
    <property type="match status" value="1"/>
</dbReference>
<evidence type="ECO:0000256" key="1">
    <source>
        <dbReference type="ARBA" id="ARBA00023002"/>
    </source>
</evidence>